<dbReference type="Proteomes" id="UP001497382">
    <property type="component" value="Unassembled WGS sequence"/>
</dbReference>
<comment type="caution">
    <text evidence="3">The sequence shown here is derived from an EMBL/GenBank/DDBJ whole genome shotgun (WGS) entry which is preliminary data.</text>
</comment>
<keyword evidence="2" id="KW-0472">Membrane</keyword>
<evidence type="ECO:0000256" key="2">
    <source>
        <dbReference type="SAM" id="Phobius"/>
    </source>
</evidence>
<protein>
    <submittedName>
        <fullName evidence="3">Uncharacterized protein</fullName>
    </submittedName>
</protein>
<feature type="transmembrane region" description="Helical" evidence="2">
    <location>
        <begin position="38"/>
        <end position="59"/>
    </location>
</feature>
<accession>A0AAV1ZQP7</accession>
<keyword evidence="2" id="KW-1133">Transmembrane helix</keyword>
<evidence type="ECO:0000313" key="3">
    <source>
        <dbReference type="EMBL" id="CAL1274178.1"/>
    </source>
</evidence>
<dbReference type="AlphaFoldDB" id="A0AAV1ZQP7"/>
<feature type="region of interest" description="Disordered" evidence="1">
    <location>
        <begin position="1"/>
        <end position="23"/>
    </location>
</feature>
<sequence>MSELTAERKHVKTSPAHMQAVKEEDEEEIADTHNWRGIGISLLVILGICSIIAMAILLLTPNRI</sequence>
<name>A0AAV1ZQP7_9ARAC</name>
<keyword evidence="4" id="KW-1185">Reference proteome</keyword>
<keyword evidence="2" id="KW-0812">Transmembrane</keyword>
<reference evidence="3 4" key="1">
    <citation type="submission" date="2024-04" db="EMBL/GenBank/DDBJ databases">
        <authorList>
            <person name="Rising A."/>
            <person name="Reimegard J."/>
            <person name="Sonavane S."/>
            <person name="Akerstrom W."/>
            <person name="Nylinder S."/>
            <person name="Hedman E."/>
            <person name="Kallberg Y."/>
        </authorList>
    </citation>
    <scope>NUCLEOTIDE SEQUENCE [LARGE SCALE GENOMIC DNA]</scope>
</reference>
<dbReference type="EMBL" id="CAXIEN010000075">
    <property type="protein sequence ID" value="CAL1274178.1"/>
    <property type="molecule type" value="Genomic_DNA"/>
</dbReference>
<evidence type="ECO:0000256" key="1">
    <source>
        <dbReference type="SAM" id="MobiDB-lite"/>
    </source>
</evidence>
<organism evidence="3 4">
    <name type="scientific">Larinioides sclopetarius</name>
    <dbReference type="NCBI Taxonomy" id="280406"/>
    <lineage>
        <taxon>Eukaryota</taxon>
        <taxon>Metazoa</taxon>
        <taxon>Ecdysozoa</taxon>
        <taxon>Arthropoda</taxon>
        <taxon>Chelicerata</taxon>
        <taxon>Arachnida</taxon>
        <taxon>Araneae</taxon>
        <taxon>Araneomorphae</taxon>
        <taxon>Entelegynae</taxon>
        <taxon>Araneoidea</taxon>
        <taxon>Araneidae</taxon>
        <taxon>Larinioides</taxon>
    </lineage>
</organism>
<gene>
    <name evidence="3" type="ORF">LARSCL_LOCUS7331</name>
</gene>
<evidence type="ECO:0000313" key="4">
    <source>
        <dbReference type="Proteomes" id="UP001497382"/>
    </source>
</evidence>
<proteinExistence type="predicted"/>